<dbReference type="EMBL" id="CAJNRG010000180">
    <property type="protein sequence ID" value="CAF1982399.1"/>
    <property type="molecule type" value="Genomic_DNA"/>
</dbReference>
<protein>
    <submittedName>
        <fullName evidence="1">Uncharacterized protein</fullName>
    </submittedName>
</protein>
<dbReference type="AlphaFoldDB" id="A0A816MAC2"/>
<dbReference type="SUPFAM" id="SSF54427">
    <property type="entry name" value="NTF2-like"/>
    <property type="match status" value="1"/>
</dbReference>
<proteinExistence type="predicted"/>
<reference evidence="1" key="1">
    <citation type="submission" date="2021-02" db="EMBL/GenBank/DDBJ databases">
        <authorList>
            <person name="Nowell W R."/>
        </authorList>
    </citation>
    <scope>NUCLEOTIDE SEQUENCE</scope>
</reference>
<organism evidence="1 2">
    <name type="scientific">Rotaria magnacalcarata</name>
    <dbReference type="NCBI Taxonomy" id="392030"/>
    <lineage>
        <taxon>Eukaryota</taxon>
        <taxon>Metazoa</taxon>
        <taxon>Spiralia</taxon>
        <taxon>Gnathifera</taxon>
        <taxon>Rotifera</taxon>
        <taxon>Eurotatoria</taxon>
        <taxon>Bdelloidea</taxon>
        <taxon>Philodinida</taxon>
        <taxon>Philodinidae</taxon>
        <taxon>Rotaria</taxon>
    </lineage>
</organism>
<name>A0A816MAC2_9BILA</name>
<dbReference type="InterPro" id="IPR032710">
    <property type="entry name" value="NTF2-like_dom_sf"/>
</dbReference>
<dbReference type="Proteomes" id="UP000663887">
    <property type="component" value="Unassembled WGS sequence"/>
</dbReference>
<gene>
    <name evidence="1" type="ORF">XDN619_LOCUS2430</name>
</gene>
<evidence type="ECO:0000313" key="1">
    <source>
        <dbReference type="EMBL" id="CAF1982399.1"/>
    </source>
</evidence>
<accession>A0A816MAC2</accession>
<sequence length="160" mass="18117">MCDAITVTRNVDKKNIRQTIDSVQLCIVNRKQTSTLQYTSLFEFHREAMPTPVQIVNEKGQQLLLLWKAKKIDEILATAYAPDASIVDGDITYKGHVEIKKLFEKPQSSEDVPIPIDTTATSDDCVVQTLKGEYQGSAVVCKITWNKINGDWKITREDWS</sequence>
<comment type="caution">
    <text evidence="1">The sequence shown here is derived from an EMBL/GenBank/DDBJ whole genome shotgun (WGS) entry which is preliminary data.</text>
</comment>
<evidence type="ECO:0000313" key="2">
    <source>
        <dbReference type="Proteomes" id="UP000663887"/>
    </source>
</evidence>
<dbReference type="Gene3D" id="3.10.450.50">
    <property type="match status" value="1"/>
</dbReference>